<dbReference type="InterPro" id="IPR052016">
    <property type="entry name" value="Bact_Sigma-Reg"/>
</dbReference>
<dbReference type="SMART" id="SM00448">
    <property type="entry name" value="REC"/>
    <property type="match status" value="1"/>
</dbReference>
<comment type="caution">
    <text evidence="4">The sequence shown here is derived from an EMBL/GenBank/DDBJ whole genome shotgun (WGS) entry which is preliminary data.</text>
</comment>
<evidence type="ECO:0000256" key="1">
    <source>
        <dbReference type="ARBA" id="ARBA00022801"/>
    </source>
</evidence>
<dbReference type="EMBL" id="JAAIKE010000007">
    <property type="protein sequence ID" value="NEX48071.1"/>
    <property type="molecule type" value="Genomic_DNA"/>
</dbReference>
<dbReference type="CDD" id="cd17574">
    <property type="entry name" value="REC_OmpR"/>
    <property type="match status" value="1"/>
</dbReference>
<dbReference type="InterPro" id="IPR001932">
    <property type="entry name" value="PPM-type_phosphatase-like_dom"/>
</dbReference>
<dbReference type="AlphaFoldDB" id="A0A6B3RRH8"/>
<dbReference type="SUPFAM" id="SSF81606">
    <property type="entry name" value="PP2C-like"/>
    <property type="match status" value="1"/>
</dbReference>
<dbReference type="Pfam" id="PF00072">
    <property type="entry name" value="Response_reg"/>
    <property type="match status" value="1"/>
</dbReference>
<feature type="domain" description="Response regulatory" evidence="3">
    <location>
        <begin position="20"/>
        <end position="136"/>
    </location>
</feature>
<dbReference type="InterPro" id="IPR011006">
    <property type="entry name" value="CheY-like_superfamily"/>
</dbReference>
<dbReference type="Gene3D" id="3.40.50.2300">
    <property type="match status" value="1"/>
</dbReference>
<proteinExistence type="predicted"/>
<organism evidence="4 5">
    <name type="scientific">Pseudotabrizicola algicola</name>
    <dbReference type="NCBI Taxonomy" id="2709381"/>
    <lineage>
        <taxon>Bacteria</taxon>
        <taxon>Pseudomonadati</taxon>
        <taxon>Pseudomonadota</taxon>
        <taxon>Alphaproteobacteria</taxon>
        <taxon>Rhodobacterales</taxon>
        <taxon>Paracoccaceae</taxon>
        <taxon>Pseudotabrizicola</taxon>
    </lineage>
</organism>
<evidence type="ECO:0000256" key="2">
    <source>
        <dbReference type="PROSITE-ProRule" id="PRU00169"/>
    </source>
</evidence>
<keyword evidence="1" id="KW-0378">Hydrolase</keyword>
<accession>A0A6B3RRH8</accession>
<dbReference type="InterPro" id="IPR001789">
    <property type="entry name" value="Sig_transdc_resp-reg_receiver"/>
</dbReference>
<feature type="modified residue" description="4-aspartylphosphate" evidence="2">
    <location>
        <position position="69"/>
    </location>
</feature>
<dbReference type="SMART" id="SM00331">
    <property type="entry name" value="PP2C_SIG"/>
    <property type="match status" value="1"/>
</dbReference>
<evidence type="ECO:0000313" key="5">
    <source>
        <dbReference type="Proteomes" id="UP000481421"/>
    </source>
</evidence>
<protein>
    <submittedName>
        <fullName evidence="4">Fused response regulator/phosphatase</fullName>
    </submittedName>
</protein>
<dbReference type="InterPro" id="IPR036457">
    <property type="entry name" value="PPM-type-like_dom_sf"/>
</dbReference>
<keyword evidence="2" id="KW-0597">Phosphoprotein</keyword>
<sequence length="420" mass="45748">MEFAKPDTSAHSPDPQNPLRVLVVDDSKAQRMMLTMSLSRWGYVVDEAASGEAALLACQSRQYDIILSDWMMDGMSGLELCAAFRGLGQEGYAYFILLTSKSEKTEIAKGLEAGADDFLTKPVSADELRARLRAGERIVGMHKELVQKNRLLGATLTELQRAHDTVHRDLIEARKLQQTLVRERFRDWGRGAATLFLRTSGHVGGDLAGFFELNASHVALYSVDVSGHGVASAMMTARLAGYLSAAAPDQNIAFQRRADGGFDALPPEQVAARFNRTMLEDLQVDQYFTMAYAQVDLGSGSVALVQAGHPYPLILRADGTIDRLGNGGLPIGLLGEAVHERVTAQLYPGDRLFLLSDGLTECPSPTGQELGEDGLEAMIRKNRAMASAQLLDALIWDLAAHMGSEEFPDDVSGLLFDYRG</sequence>
<dbReference type="PANTHER" id="PTHR43156:SF2">
    <property type="entry name" value="STAGE II SPORULATION PROTEIN E"/>
    <property type="match status" value="1"/>
</dbReference>
<dbReference type="Gene3D" id="3.60.40.10">
    <property type="entry name" value="PPM-type phosphatase domain"/>
    <property type="match status" value="1"/>
</dbReference>
<dbReference type="GO" id="GO:0000160">
    <property type="term" value="P:phosphorelay signal transduction system"/>
    <property type="evidence" value="ECO:0007669"/>
    <property type="project" value="InterPro"/>
</dbReference>
<dbReference type="PANTHER" id="PTHR43156">
    <property type="entry name" value="STAGE II SPORULATION PROTEIN E-RELATED"/>
    <property type="match status" value="1"/>
</dbReference>
<dbReference type="RefSeq" id="WP_164614541.1">
    <property type="nucleotide sequence ID" value="NZ_JAAIKE010000007.1"/>
</dbReference>
<reference evidence="4 5" key="1">
    <citation type="submission" date="2020-02" db="EMBL/GenBank/DDBJ databases">
        <title>Rhodobacter algicola sp. nov., isolated from microalga culture.</title>
        <authorList>
            <person name="Park C.-Y."/>
        </authorList>
    </citation>
    <scope>NUCLEOTIDE SEQUENCE [LARGE SCALE GENOMIC DNA]</scope>
    <source>
        <strain evidence="4 5">ETT8</strain>
    </source>
</reference>
<dbReference type="Proteomes" id="UP000481421">
    <property type="component" value="Unassembled WGS sequence"/>
</dbReference>
<gene>
    <name evidence="4" type="ORF">G3572_17820</name>
</gene>
<dbReference type="SUPFAM" id="SSF52172">
    <property type="entry name" value="CheY-like"/>
    <property type="match status" value="1"/>
</dbReference>
<dbReference type="Pfam" id="PF07228">
    <property type="entry name" value="SpoIIE"/>
    <property type="match status" value="1"/>
</dbReference>
<dbReference type="GO" id="GO:0016791">
    <property type="term" value="F:phosphatase activity"/>
    <property type="evidence" value="ECO:0007669"/>
    <property type="project" value="TreeGrafter"/>
</dbReference>
<dbReference type="PROSITE" id="PS50110">
    <property type="entry name" value="RESPONSE_REGULATORY"/>
    <property type="match status" value="1"/>
</dbReference>
<keyword evidence="5" id="KW-1185">Reference proteome</keyword>
<evidence type="ECO:0000259" key="3">
    <source>
        <dbReference type="PROSITE" id="PS50110"/>
    </source>
</evidence>
<name>A0A6B3RRH8_9RHOB</name>
<evidence type="ECO:0000313" key="4">
    <source>
        <dbReference type="EMBL" id="NEX48071.1"/>
    </source>
</evidence>